<comment type="caution">
    <text evidence="8">The sequence shown here is derived from an EMBL/GenBank/DDBJ whole genome shotgun (WGS) entry which is preliminary data.</text>
</comment>
<feature type="transmembrane region" description="Helical" evidence="6">
    <location>
        <begin position="60"/>
        <end position="84"/>
    </location>
</feature>
<dbReference type="EMBL" id="VTWH01000001">
    <property type="protein sequence ID" value="KAA0972000.1"/>
    <property type="molecule type" value="Genomic_DNA"/>
</dbReference>
<feature type="transmembrane region" description="Helical" evidence="6">
    <location>
        <begin position="262"/>
        <end position="280"/>
    </location>
</feature>
<keyword evidence="4 6" id="KW-1133">Transmembrane helix</keyword>
<evidence type="ECO:0000256" key="1">
    <source>
        <dbReference type="ARBA" id="ARBA00004141"/>
    </source>
</evidence>
<evidence type="ECO:0000256" key="4">
    <source>
        <dbReference type="ARBA" id="ARBA00022989"/>
    </source>
</evidence>
<comment type="subcellular location">
    <subcellularLocation>
        <location evidence="1">Membrane</location>
        <topology evidence="1">Multi-pass membrane protein</topology>
    </subcellularLocation>
</comment>
<dbReference type="InterPro" id="IPR050638">
    <property type="entry name" value="AA-Vitamin_Transporters"/>
</dbReference>
<feature type="transmembrane region" description="Helical" evidence="6">
    <location>
        <begin position="206"/>
        <end position="225"/>
    </location>
</feature>
<reference evidence="8 9" key="1">
    <citation type="submission" date="2019-08" db="EMBL/GenBank/DDBJ databases">
        <title>Aureimonas fodiniaquatilis sp. nov., isolated from a coal mine wastewater.</title>
        <authorList>
            <person name="Kim W."/>
        </authorList>
    </citation>
    <scope>NUCLEOTIDE SEQUENCE [LARGE SCALE GENOMIC DNA]</scope>
    <source>
        <strain evidence="8 9">CAU 1482</strain>
    </source>
</reference>
<feature type="transmembrane region" description="Helical" evidence="6">
    <location>
        <begin position="176"/>
        <end position="194"/>
    </location>
</feature>
<feature type="transmembrane region" description="Helical" evidence="6">
    <location>
        <begin position="90"/>
        <end position="109"/>
    </location>
</feature>
<dbReference type="AlphaFoldDB" id="A0A5B0E2L9"/>
<dbReference type="PANTHER" id="PTHR32322:SF2">
    <property type="entry name" value="EAMA DOMAIN-CONTAINING PROTEIN"/>
    <property type="match status" value="1"/>
</dbReference>
<evidence type="ECO:0000256" key="5">
    <source>
        <dbReference type="ARBA" id="ARBA00023136"/>
    </source>
</evidence>
<evidence type="ECO:0000313" key="8">
    <source>
        <dbReference type="EMBL" id="KAA0972000.1"/>
    </source>
</evidence>
<evidence type="ECO:0000313" key="9">
    <source>
        <dbReference type="Proteomes" id="UP000324738"/>
    </source>
</evidence>
<evidence type="ECO:0000256" key="3">
    <source>
        <dbReference type="ARBA" id="ARBA00022692"/>
    </source>
</evidence>
<comment type="similarity">
    <text evidence="2">Belongs to the EamA transporter family.</text>
</comment>
<feature type="domain" description="EamA" evidence="7">
    <location>
        <begin position="2"/>
        <end position="130"/>
    </location>
</feature>
<dbReference type="SUPFAM" id="SSF103481">
    <property type="entry name" value="Multidrug resistance efflux transporter EmrE"/>
    <property type="match status" value="2"/>
</dbReference>
<dbReference type="Gene3D" id="1.10.3730.20">
    <property type="match status" value="1"/>
</dbReference>
<dbReference type="InterPro" id="IPR037185">
    <property type="entry name" value="EmrE-like"/>
</dbReference>
<sequence>MLFVIFAWGGNYTWVKLAVEDGGAWTFNALRYVFAVLLLGFFLLIRRGPGGLLPIAGERLATYVVGFLQIAVMTGGTAFALQFIDASRTVLIAYSMPLWAMLLSLFILGERTTWQMLLGLTLGIGGIAILGAPWSMDWSSRSTLMGSGIALFSTIAWALGSVLYRKRQWRSDFWRQVFGQLLAGAVCSSAAALVLEDRGTNFTPTYTAILLYNAIVPSVLGFWFWARALSRMSVTTASQVLLLSPVFGMVLSAIVLDETLTLSLLVSAVLILIGAGLSYYSGAKDTRAK</sequence>
<dbReference type="PANTHER" id="PTHR32322">
    <property type="entry name" value="INNER MEMBRANE TRANSPORTER"/>
    <property type="match status" value="1"/>
</dbReference>
<dbReference type="GO" id="GO:0016020">
    <property type="term" value="C:membrane"/>
    <property type="evidence" value="ECO:0007669"/>
    <property type="project" value="UniProtKB-SubCell"/>
</dbReference>
<dbReference type="InterPro" id="IPR000620">
    <property type="entry name" value="EamA_dom"/>
</dbReference>
<keyword evidence="5 6" id="KW-0472">Membrane</keyword>
<keyword evidence="9" id="KW-1185">Reference proteome</keyword>
<dbReference type="Pfam" id="PF00892">
    <property type="entry name" value="EamA"/>
    <property type="match status" value="2"/>
</dbReference>
<keyword evidence="3 6" id="KW-0812">Transmembrane</keyword>
<evidence type="ECO:0000259" key="7">
    <source>
        <dbReference type="Pfam" id="PF00892"/>
    </source>
</evidence>
<dbReference type="OrthoDB" id="7850605at2"/>
<name>A0A5B0E2L9_9HYPH</name>
<organism evidence="8 9">
    <name type="scientific">Aureimonas fodinaquatilis</name>
    <dbReference type="NCBI Taxonomy" id="2565783"/>
    <lineage>
        <taxon>Bacteria</taxon>
        <taxon>Pseudomonadati</taxon>
        <taxon>Pseudomonadota</taxon>
        <taxon>Alphaproteobacteria</taxon>
        <taxon>Hyphomicrobiales</taxon>
        <taxon>Aurantimonadaceae</taxon>
        <taxon>Aureimonas</taxon>
    </lineage>
</organism>
<proteinExistence type="inferred from homology"/>
<feature type="domain" description="EamA" evidence="7">
    <location>
        <begin position="146"/>
        <end position="279"/>
    </location>
</feature>
<accession>A0A5B0E2L9</accession>
<evidence type="ECO:0000256" key="2">
    <source>
        <dbReference type="ARBA" id="ARBA00007362"/>
    </source>
</evidence>
<feature type="transmembrane region" description="Helical" evidence="6">
    <location>
        <begin position="237"/>
        <end position="256"/>
    </location>
</feature>
<gene>
    <name evidence="8" type="ORF">FPY71_02435</name>
</gene>
<dbReference type="RefSeq" id="WP_149297294.1">
    <property type="nucleotide sequence ID" value="NZ_VTWH01000001.1"/>
</dbReference>
<feature type="transmembrane region" description="Helical" evidence="6">
    <location>
        <begin position="116"/>
        <end position="136"/>
    </location>
</feature>
<protein>
    <submittedName>
        <fullName evidence="8">DMT family transporter</fullName>
    </submittedName>
</protein>
<evidence type="ECO:0000256" key="6">
    <source>
        <dbReference type="SAM" id="Phobius"/>
    </source>
</evidence>
<dbReference type="Proteomes" id="UP000324738">
    <property type="component" value="Unassembled WGS sequence"/>
</dbReference>
<feature type="transmembrane region" description="Helical" evidence="6">
    <location>
        <begin position="29"/>
        <end position="48"/>
    </location>
</feature>
<feature type="transmembrane region" description="Helical" evidence="6">
    <location>
        <begin position="142"/>
        <end position="164"/>
    </location>
</feature>